<dbReference type="Pfam" id="PF25390">
    <property type="entry name" value="WD40_RLD"/>
    <property type="match status" value="1"/>
</dbReference>
<evidence type="ECO:0000313" key="5">
    <source>
        <dbReference type="RefSeq" id="XP_037886245.1"/>
    </source>
</evidence>
<keyword evidence="1" id="KW-0677">Repeat</keyword>
<dbReference type="InterPro" id="IPR058923">
    <property type="entry name" value="RCC1-like_dom"/>
</dbReference>
<proteinExistence type="predicted"/>
<dbReference type="GO" id="GO:0070131">
    <property type="term" value="P:positive regulation of mitochondrial translation"/>
    <property type="evidence" value="ECO:0007669"/>
    <property type="project" value="TreeGrafter"/>
</dbReference>
<name>A0A9C5YRQ2_9MUSC</name>
<accession>A0A9C5YRQ2</accession>
<dbReference type="Proteomes" id="UP000092443">
    <property type="component" value="Unplaced"/>
</dbReference>
<feature type="domain" description="RCC1-like" evidence="3">
    <location>
        <begin position="277"/>
        <end position="512"/>
    </location>
</feature>
<dbReference type="Pfam" id="PF00415">
    <property type="entry name" value="RCC1"/>
    <property type="match status" value="1"/>
</dbReference>
<feature type="repeat" description="RCC1" evidence="2">
    <location>
        <begin position="237"/>
        <end position="297"/>
    </location>
</feature>
<dbReference type="AlphaFoldDB" id="A0A9C5YRQ2"/>
<dbReference type="PROSITE" id="PS50012">
    <property type="entry name" value="RCC1_3"/>
    <property type="match status" value="5"/>
</dbReference>
<dbReference type="GO" id="GO:0005743">
    <property type="term" value="C:mitochondrial inner membrane"/>
    <property type="evidence" value="ECO:0007669"/>
    <property type="project" value="TreeGrafter"/>
</dbReference>
<feature type="repeat" description="RCC1" evidence="2">
    <location>
        <begin position="105"/>
        <end position="165"/>
    </location>
</feature>
<dbReference type="InterPro" id="IPR053035">
    <property type="entry name" value="Mitochondrial_GEF_domain"/>
</dbReference>
<organism evidence="4 5">
    <name type="scientific">Glossina fuscipes</name>
    <dbReference type="NCBI Taxonomy" id="7396"/>
    <lineage>
        <taxon>Eukaryota</taxon>
        <taxon>Metazoa</taxon>
        <taxon>Ecdysozoa</taxon>
        <taxon>Arthropoda</taxon>
        <taxon>Hexapoda</taxon>
        <taxon>Insecta</taxon>
        <taxon>Pterygota</taxon>
        <taxon>Neoptera</taxon>
        <taxon>Endopterygota</taxon>
        <taxon>Diptera</taxon>
        <taxon>Brachycera</taxon>
        <taxon>Muscomorpha</taxon>
        <taxon>Hippoboscoidea</taxon>
        <taxon>Glossinidae</taxon>
        <taxon>Glossina</taxon>
    </lineage>
</organism>
<dbReference type="GeneID" id="119635495"/>
<dbReference type="KEGG" id="gfs:119635495"/>
<reference evidence="5" key="1">
    <citation type="submission" date="2025-08" db="UniProtKB">
        <authorList>
            <consortium name="RefSeq"/>
        </authorList>
    </citation>
    <scope>IDENTIFICATION</scope>
    <source>
        <tissue evidence="5">Whole body pupa</tissue>
    </source>
</reference>
<evidence type="ECO:0000313" key="4">
    <source>
        <dbReference type="Proteomes" id="UP000092443"/>
    </source>
</evidence>
<dbReference type="Pfam" id="PF13540">
    <property type="entry name" value="RCC1_2"/>
    <property type="match status" value="1"/>
</dbReference>
<dbReference type="Gene3D" id="2.130.10.30">
    <property type="entry name" value="Regulator of chromosome condensation 1/beta-lactamase-inhibitor protein II"/>
    <property type="match status" value="2"/>
</dbReference>
<dbReference type="GO" id="GO:0019843">
    <property type="term" value="F:rRNA binding"/>
    <property type="evidence" value="ECO:0007669"/>
    <property type="project" value="TreeGrafter"/>
</dbReference>
<feature type="repeat" description="RCC1" evidence="2">
    <location>
        <begin position="406"/>
        <end position="463"/>
    </location>
</feature>
<keyword evidence="4" id="KW-1185">Reference proteome</keyword>
<evidence type="ECO:0000256" key="1">
    <source>
        <dbReference type="ARBA" id="ARBA00022737"/>
    </source>
</evidence>
<dbReference type="PRINTS" id="PR00633">
    <property type="entry name" value="RCCNDNSATION"/>
</dbReference>
<dbReference type="SUPFAM" id="SSF50985">
    <property type="entry name" value="RCC1/BLIP-II"/>
    <property type="match status" value="1"/>
</dbReference>
<feature type="repeat" description="RCC1" evidence="2">
    <location>
        <begin position="464"/>
        <end position="513"/>
    </location>
</feature>
<feature type="repeat" description="RCC1" evidence="2">
    <location>
        <begin position="351"/>
        <end position="405"/>
    </location>
</feature>
<dbReference type="PANTHER" id="PTHR46337:SF1">
    <property type="entry name" value="RCC1-LIKE G EXCHANGING FACTOR-LIKE PROTEIN"/>
    <property type="match status" value="1"/>
</dbReference>
<dbReference type="RefSeq" id="XP_037886245.1">
    <property type="nucleotide sequence ID" value="XM_038030317.1"/>
</dbReference>
<evidence type="ECO:0000259" key="3">
    <source>
        <dbReference type="Pfam" id="PF25390"/>
    </source>
</evidence>
<evidence type="ECO:0000256" key="2">
    <source>
        <dbReference type="PROSITE-ProRule" id="PRU00235"/>
    </source>
</evidence>
<gene>
    <name evidence="5" type="primary">LOC119635495</name>
</gene>
<dbReference type="InterPro" id="IPR000408">
    <property type="entry name" value="Reg_chr_condens"/>
</dbReference>
<sequence length="515" mass="57126">MPIIWKIIYLRNQKANLTLLTKTYSHFKENSRKLTNEISQQYKMQDSLNALRNLASKGNRYPPSQFLPHTSAFRHYTTKAKRSLLKQDESKIKVYEPRISNTSKQRVYVWGLQETGALGLLTDVKKAQERYTSIVNYPTRLQFSVNNEILDVTAGYGFSAYAVKRSDGETLFGSGLNTDSQIGFQVRNRAQGMKNLDIIIYPTAIRLPRVEGETDSDMMVRCMSAGRAHLIVVTRNGTIFTMGNNSYGQCCRNIIEDEVYRASGVIHRISEKDICDPEDKIVDVVCGQDHTMFLTKLGKVYTCGWGSDGQTGQGHYNTTGTIVQAMGDISGEKIVKLACSCDCVLALNNNGDLFGWGNSEYGQLNDSDTVNTQINTPIHLKLTQGIGKSTDVAAGGSFCMALNEEGLVYTWGYGILGFGPLVEQSSKPQLLLPPLFGRNDFSNKTRVVSIGCGVFHMGAINSDGDLFMWGKNRFGHLGLGHKKDQFFPFKTAINGKVTKVAYGVDHTLAISKAFI</sequence>
<dbReference type="InterPro" id="IPR009091">
    <property type="entry name" value="RCC1/BLIP-II"/>
</dbReference>
<protein>
    <submittedName>
        <fullName evidence="5">RCC1-like G exchanging factor-like protein isoform X1</fullName>
    </submittedName>
</protein>
<dbReference type="GO" id="GO:0005085">
    <property type="term" value="F:guanyl-nucleotide exchange factor activity"/>
    <property type="evidence" value="ECO:0007669"/>
    <property type="project" value="TreeGrafter"/>
</dbReference>
<dbReference type="PANTHER" id="PTHR46337">
    <property type="entry name" value="RCC1-LIKE G EXCHANGING FACTOR-LIKE PROTEIN"/>
    <property type="match status" value="1"/>
</dbReference>